<feature type="transmembrane region" description="Helical" evidence="1">
    <location>
        <begin position="26"/>
        <end position="53"/>
    </location>
</feature>
<keyword evidence="1" id="KW-1133">Transmembrane helix</keyword>
<reference evidence="2 3" key="1">
    <citation type="submission" date="2017-11" db="EMBL/GenBank/DDBJ databases">
        <title>The genome of Rhizophagus clarus HR1 reveals common genetic basis of auxotrophy among arbuscular mycorrhizal fungi.</title>
        <authorList>
            <person name="Kobayashi Y."/>
        </authorList>
    </citation>
    <scope>NUCLEOTIDE SEQUENCE [LARGE SCALE GENOMIC DNA]</scope>
    <source>
        <strain evidence="2 3">HR1</strain>
    </source>
</reference>
<proteinExistence type="predicted"/>
<comment type="caution">
    <text evidence="2">The sequence shown here is derived from an EMBL/GenBank/DDBJ whole genome shotgun (WGS) entry which is preliminary data.</text>
</comment>
<evidence type="ECO:0000313" key="2">
    <source>
        <dbReference type="EMBL" id="GBC09330.1"/>
    </source>
</evidence>
<keyword evidence="3" id="KW-1185">Reference proteome</keyword>
<sequence length="72" mass="8474">MEEGSKGKGKERERERTKKGLFSRSFVEYFVFILACHFSKMVSPLGFLAFGLVENSSWHEPWMLEILLDIRF</sequence>
<dbReference type="AlphaFoldDB" id="A0A2Z6SG31"/>
<dbReference type="Proteomes" id="UP000247702">
    <property type="component" value="Unassembled WGS sequence"/>
</dbReference>
<name>A0A2Z6SG31_9GLOM</name>
<gene>
    <name evidence="2" type="ORF">RclHR1_08780001</name>
</gene>
<keyword evidence="1" id="KW-0812">Transmembrane</keyword>
<evidence type="ECO:0000313" key="3">
    <source>
        <dbReference type="Proteomes" id="UP000247702"/>
    </source>
</evidence>
<dbReference type="EMBL" id="BEXD01004290">
    <property type="protein sequence ID" value="GBC09330.1"/>
    <property type="molecule type" value="Genomic_DNA"/>
</dbReference>
<protein>
    <submittedName>
        <fullName evidence="2">Uncharacterized protein</fullName>
    </submittedName>
</protein>
<organism evidence="2 3">
    <name type="scientific">Rhizophagus clarus</name>
    <dbReference type="NCBI Taxonomy" id="94130"/>
    <lineage>
        <taxon>Eukaryota</taxon>
        <taxon>Fungi</taxon>
        <taxon>Fungi incertae sedis</taxon>
        <taxon>Mucoromycota</taxon>
        <taxon>Glomeromycotina</taxon>
        <taxon>Glomeromycetes</taxon>
        <taxon>Glomerales</taxon>
        <taxon>Glomeraceae</taxon>
        <taxon>Rhizophagus</taxon>
    </lineage>
</organism>
<keyword evidence="1" id="KW-0472">Membrane</keyword>
<evidence type="ECO:0000256" key="1">
    <source>
        <dbReference type="SAM" id="Phobius"/>
    </source>
</evidence>
<accession>A0A2Z6SG31</accession>